<reference evidence="1" key="1">
    <citation type="submission" date="2022-06" db="EMBL/GenBank/DDBJ databases">
        <title>Leptospira isolates from biofilms formed at urban environments.</title>
        <authorList>
            <person name="Ribeiro P.S."/>
            <person name="Sousa T."/>
            <person name="Carvalho N."/>
            <person name="Aburjaile F."/>
            <person name="Neves F."/>
            <person name="Oliveira D."/>
            <person name="Blanco L."/>
            <person name="Lima J."/>
            <person name="Costa F."/>
            <person name="Brenig B."/>
            <person name="Soares S."/>
            <person name="Ramos R."/>
            <person name="Goes-Neto A."/>
            <person name="Matiuzzi M."/>
            <person name="Azevedo V."/>
            <person name="Ristow P."/>
        </authorList>
    </citation>
    <scope>NUCLEOTIDE SEQUENCE</scope>
    <source>
        <strain evidence="1">VSF7</strain>
    </source>
</reference>
<dbReference type="EMBL" id="JAMQQD010000002">
    <property type="protein sequence ID" value="MCW7514770.1"/>
    <property type="molecule type" value="Genomic_DNA"/>
</dbReference>
<dbReference type="Proteomes" id="UP001209694">
    <property type="component" value="Unassembled WGS sequence"/>
</dbReference>
<evidence type="ECO:0000313" key="2">
    <source>
        <dbReference type="Proteomes" id="UP001209694"/>
    </source>
</evidence>
<protein>
    <recommendedName>
        <fullName evidence="3">Lipoprotein</fullName>
    </recommendedName>
</protein>
<name>A0AAW5V2Z5_9LEPT</name>
<proteinExistence type="predicted"/>
<accession>A0AAW5V2Z5</accession>
<evidence type="ECO:0000313" key="1">
    <source>
        <dbReference type="EMBL" id="MCW7514770.1"/>
    </source>
</evidence>
<evidence type="ECO:0008006" key="3">
    <source>
        <dbReference type="Google" id="ProtNLM"/>
    </source>
</evidence>
<comment type="caution">
    <text evidence="1">The sequence shown here is derived from an EMBL/GenBank/DDBJ whole genome shotgun (WGS) entry which is preliminary data.</text>
</comment>
<dbReference type="PROSITE" id="PS51257">
    <property type="entry name" value="PROKAR_LIPOPROTEIN"/>
    <property type="match status" value="1"/>
</dbReference>
<organism evidence="1 2">
    <name type="scientific">Leptospira levettii</name>
    <dbReference type="NCBI Taxonomy" id="2023178"/>
    <lineage>
        <taxon>Bacteria</taxon>
        <taxon>Pseudomonadati</taxon>
        <taxon>Spirochaetota</taxon>
        <taxon>Spirochaetia</taxon>
        <taxon>Leptospirales</taxon>
        <taxon>Leptospiraceae</taxon>
        <taxon>Leptospira</taxon>
    </lineage>
</organism>
<dbReference type="AlphaFoldDB" id="A0AAW5V2Z5"/>
<sequence>MKPNIRFGVFNLLKFLFTFSCLLFLSCFPTGEEPRDLCKKNYGDGREDKRNENCFFALQGINSELRKSQPNETHINANLFACFYSEMQNKDCDKSTTLPVYIGDIK</sequence>
<gene>
    <name evidence="1" type="ORF">ND810_06350</name>
</gene>